<dbReference type="PANTHER" id="PTHR38978:SF2">
    <property type="entry name" value="DUF2787 DOMAIN-CONTAINING PROTEIN"/>
    <property type="match status" value="1"/>
</dbReference>
<gene>
    <name evidence="1" type="ORF">MRN14_06140</name>
</gene>
<dbReference type="Pfam" id="PF10980">
    <property type="entry name" value="DUF2787"/>
    <property type="match status" value="1"/>
</dbReference>
<dbReference type="InterPro" id="IPR021248">
    <property type="entry name" value="DUF2787"/>
</dbReference>
<protein>
    <submittedName>
        <fullName evidence="1">DUF2787 domain-containing protein</fullName>
    </submittedName>
</protein>
<proteinExistence type="predicted"/>
<dbReference type="PANTHER" id="PTHR38978">
    <property type="entry name" value="DUF2787 DOMAIN-CONTAINING PROTEIN"/>
    <property type="match status" value="1"/>
</dbReference>
<dbReference type="AlphaFoldDB" id="A0AAU6V6V8"/>
<sequence>MNIIQYQALTLPADFYELLKMHAKDYQTQEVRFITLNFADPDYNAERGGFHPVEIGLSRQGDAWALSYFTDFAFYGRVMPELEREIDVHFQAQEVYSTFYGTRPLREVAGLVLLLLKNFLSYVAIDAYVVKVQAH</sequence>
<organism evidence="1">
    <name type="scientific">bacterium 19NY03SH02</name>
    <dbReference type="NCBI Taxonomy" id="2920631"/>
    <lineage>
        <taxon>Bacteria</taxon>
    </lineage>
</organism>
<name>A0AAU6V6V8_UNCXX</name>
<evidence type="ECO:0000313" key="1">
    <source>
        <dbReference type="EMBL" id="XAG82169.1"/>
    </source>
</evidence>
<reference evidence="1" key="1">
    <citation type="submission" date="2022-03" db="EMBL/GenBank/DDBJ databases">
        <title>Sea Food Isolates.</title>
        <authorList>
            <person name="Li c."/>
        </authorList>
    </citation>
    <scope>NUCLEOTIDE SEQUENCE</scope>
    <source>
        <strain evidence="1">19NY03SH02</strain>
    </source>
</reference>
<accession>A0AAU6V6V8</accession>
<dbReference type="EMBL" id="CP095354">
    <property type="protein sequence ID" value="XAG82169.1"/>
    <property type="molecule type" value="Genomic_DNA"/>
</dbReference>
<dbReference type="Gene3D" id="3.10.450.430">
    <property type="entry name" value="Protein of unknown function DUF2787"/>
    <property type="match status" value="1"/>
</dbReference>